<comment type="catalytic activity">
    <reaction evidence="13 14">
        <text>a di-trans,poly-cis-dolichyl beta-D-mannosyl phosphate + L-seryl-[protein] = 3-O-(alpha-D-mannosyl)-L-seryl-[protein] + a di-trans,poly-cis-dolichyl phosphate + H(+)</text>
        <dbReference type="Rhea" id="RHEA:17377"/>
        <dbReference type="Rhea" id="RHEA-COMP:9863"/>
        <dbReference type="Rhea" id="RHEA-COMP:13546"/>
        <dbReference type="Rhea" id="RHEA-COMP:19498"/>
        <dbReference type="Rhea" id="RHEA-COMP:19501"/>
        <dbReference type="ChEBI" id="CHEBI:15378"/>
        <dbReference type="ChEBI" id="CHEBI:29999"/>
        <dbReference type="ChEBI" id="CHEBI:57683"/>
        <dbReference type="ChEBI" id="CHEBI:58211"/>
        <dbReference type="ChEBI" id="CHEBI:137321"/>
        <dbReference type="EC" id="2.4.1.109"/>
    </reaction>
</comment>
<dbReference type="PANTHER" id="PTHR10050:SF52">
    <property type="entry name" value="DOLICHYL-PHOSPHATE-MANNOSE--PROTEIN MANNOSYLTRANSFERASE 6"/>
    <property type="match status" value="1"/>
</dbReference>
<feature type="transmembrane region" description="Helical" evidence="14">
    <location>
        <begin position="274"/>
        <end position="295"/>
    </location>
</feature>
<proteinExistence type="inferred from homology"/>
<keyword evidence="7 14" id="KW-0812">Transmembrane</keyword>
<gene>
    <name evidence="16" type="ORF">PACTADRAFT_77517</name>
</gene>
<evidence type="ECO:0000256" key="1">
    <source>
        <dbReference type="ARBA" id="ARBA00004477"/>
    </source>
</evidence>
<dbReference type="Proteomes" id="UP000094236">
    <property type="component" value="Unassembled WGS sequence"/>
</dbReference>
<protein>
    <recommendedName>
        <fullName evidence="4 14">Dolichyl-phosphate-mannose--protein mannosyltransferase</fullName>
        <ecNumber evidence="4 14">2.4.1.109</ecNumber>
    </recommendedName>
</protein>
<dbReference type="EC" id="2.4.1.109" evidence="4 14"/>
<evidence type="ECO:0000256" key="7">
    <source>
        <dbReference type="ARBA" id="ARBA00022692"/>
    </source>
</evidence>
<feature type="domain" description="MIR" evidence="15">
    <location>
        <begin position="330"/>
        <end position="384"/>
    </location>
</feature>
<keyword evidence="8" id="KW-0677">Repeat</keyword>
<dbReference type="OrthoDB" id="292747at2759"/>
<keyword evidence="10 14" id="KW-1133">Transmembrane helix</keyword>
<keyword evidence="9 14" id="KW-0256">Endoplasmic reticulum</keyword>
<dbReference type="PANTHER" id="PTHR10050">
    <property type="entry name" value="DOLICHYL-PHOSPHATE-MANNOSE--PROTEIN MANNOSYLTRANSFERASE"/>
    <property type="match status" value="1"/>
</dbReference>
<dbReference type="UniPathway" id="UPA00378"/>
<dbReference type="InterPro" id="IPR016093">
    <property type="entry name" value="MIR_motif"/>
</dbReference>
<feature type="transmembrane region" description="Helical" evidence="14">
    <location>
        <begin position="184"/>
        <end position="206"/>
    </location>
</feature>
<dbReference type="Pfam" id="PF02366">
    <property type="entry name" value="PMT"/>
    <property type="match status" value="1"/>
</dbReference>
<evidence type="ECO:0000256" key="3">
    <source>
        <dbReference type="ARBA" id="ARBA00007222"/>
    </source>
</evidence>
<feature type="transmembrane region" description="Helical" evidence="14">
    <location>
        <begin position="655"/>
        <end position="678"/>
    </location>
</feature>
<dbReference type="SUPFAM" id="SSF82109">
    <property type="entry name" value="MIR domain"/>
    <property type="match status" value="1"/>
</dbReference>
<dbReference type="Pfam" id="PF16192">
    <property type="entry name" value="PMT_4TMC"/>
    <property type="match status" value="1"/>
</dbReference>
<comment type="catalytic activity">
    <reaction evidence="12 14">
        <text>a di-trans,poly-cis-dolichyl beta-D-mannosyl phosphate + L-threonyl-[protein] = 3-O-(alpha-D-mannosyl)-L-threonyl-[protein] + a di-trans,poly-cis-dolichyl phosphate + H(+)</text>
        <dbReference type="Rhea" id="RHEA:53396"/>
        <dbReference type="Rhea" id="RHEA-COMP:11060"/>
        <dbReference type="Rhea" id="RHEA-COMP:13547"/>
        <dbReference type="Rhea" id="RHEA-COMP:19498"/>
        <dbReference type="Rhea" id="RHEA-COMP:19501"/>
        <dbReference type="ChEBI" id="CHEBI:15378"/>
        <dbReference type="ChEBI" id="CHEBI:30013"/>
        <dbReference type="ChEBI" id="CHEBI:57683"/>
        <dbReference type="ChEBI" id="CHEBI:58211"/>
        <dbReference type="ChEBI" id="CHEBI:137323"/>
        <dbReference type="EC" id="2.4.1.109"/>
    </reaction>
</comment>
<evidence type="ECO:0000256" key="4">
    <source>
        <dbReference type="ARBA" id="ARBA00012839"/>
    </source>
</evidence>
<evidence type="ECO:0000256" key="5">
    <source>
        <dbReference type="ARBA" id="ARBA00022676"/>
    </source>
</evidence>
<dbReference type="SMART" id="SM00472">
    <property type="entry name" value="MIR"/>
    <property type="match status" value="3"/>
</dbReference>
<feature type="domain" description="MIR" evidence="15">
    <location>
        <begin position="402"/>
        <end position="458"/>
    </location>
</feature>
<dbReference type="InterPro" id="IPR032421">
    <property type="entry name" value="PMT_4TMC"/>
</dbReference>
<dbReference type="Gene3D" id="2.80.10.50">
    <property type="match status" value="1"/>
</dbReference>
<comment type="function">
    <text evidence="14">Transfers mannose from Dol-P-mannose to Ser or Thr residues on proteins.</text>
</comment>
<dbReference type="STRING" id="669874.A0A1E4TN44"/>
<feature type="transmembrane region" description="Helical" evidence="14">
    <location>
        <begin position="719"/>
        <end position="741"/>
    </location>
</feature>
<reference evidence="17" key="1">
    <citation type="submission" date="2016-05" db="EMBL/GenBank/DDBJ databases">
        <title>Comparative genomics of biotechnologically important yeasts.</title>
        <authorList>
            <consortium name="DOE Joint Genome Institute"/>
            <person name="Riley R."/>
            <person name="Haridas S."/>
            <person name="Wolfe K.H."/>
            <person name="Lopes M.R."/>
            <person name="Hittinger C.T."/>
            <person name="Goker M."/>
            <person name="Salamov A."/>
            <person name="Wisecaver J."/>
            <person name="Long T.M."/>
            <person name="Aerts A.L."/>
            <person name="Barry K."/>
            <person name="Choi C."/>
            <person name="Clum A."/>
            <person name="Coughlan A.Y."/>
            <person name="Deshpande S."/>
            <person name="Douglass A.P."/>
            <person name="Hanson S.J."/>
            <person name="Klenk H.-P."/>
            <person name="Labutti K."/>
            <person name="Lapidus A."/>
            <person name="Lindquist E."/>
            <person name="Lipzen A."/>
            <person name="Meier-Kolthoff J.P."/>
            <person name="Ohm R.A."/>
            <person name="Otillar R.P."/>
            <person name="Pangilinan J."/>
            <person name="Peng Y."/>
            <person name="Rokas A."/>
            <person name="Rosa C.A."/>
            <person name="Scheuner C."/>
            <person name="Sibirny A.A."/>
            <person name="Slot J.C."/>
            <person name="Stielow J.B."/>
            <person name="Sun H."/>
            <person name="Kurtzman C.P."/>
            <person name="Blackwell M."/>
            <person name="Grigoriev I.V."/>
            <person name="Jeffries T.W."/>
        </authorList>
    </citation>
    <scope>NUCLEOTIDE SEQUENCE [LARGE SCALE GENOMIC DNA]</scope>
    <source>
        <strain evidence="17">NRRL Y-2460</strain>
    </source>
</reference>
<evidence type="ECO:0000256" key="11">
    <source>
        <dbReference type="ARBA" id="ARBA00023136"/>
    </source>
</evidence>
<keyword evidence="6 14" id="KW-0808">Transferase</keyword>
<comment type="subcellular location">
    <subcellularLocation>
        <location evidence="1 14">Endoplasmic reticulum membrane</location>
        <topology evidence="1 14">Multi-pass membrane protein</topology>
    </subcellularLocation>
</comment>
<keyword evidence="5 14" id="KW-0328">Glycosyltransferase</keyword>
<feature type="transmembrane region" description="Helical" evidence="14">
    <location>
        <begin position="226"/>
        <end position="254"/>
    </location>
</feature>
<sequence>MIGNSSHLRKRHNYQEDVGTINSQEISNGEKKIEKLKLGHSSQLCKIMKFLESVIAPILITYLSLQVRFFEIDKSKNVVWDEAHFGKFGSQYLKHTFYHDVHPVLGKMLIGLSGYLANYNGSFDFESGKAYPEYVDFVAMRKFNSLFSVFVAPLAYYTSKTLGFGILTNWLVAIMVIYETSYVALSKFILLDSMLLFFTATTFYCLTKIHQLRKSNKEFTFKWYSWLILSGISVGCVCSVKWVGLFVTILFGLYTILDLATKHYDLTLSRKKYLLHWIIRIFTLILIPILFYLFCFKIHFSLLYKNGEGSKSMSTLFQVNLEDNDIEKSPRELYFGSKISIRSQGLTPNLLHSHVQTYPEGSNQQQITTYAYKDDNNNWIIHYPRTSKVQINPDTYANLTSYEKIVEGSIIRLNHDYTKANLHSHAIEAPISKRYYECSGYGNLLVGDEKDDWIIEIVEQLKSPNKTYSKLYENSDEFNEIVHPISTSFRLRNKVLGCYLATTGYAYPSWGFSQGEVVCKDSWFKRDKSTWWNIEDHENLAFEMNLEKDLLYTPPKSKFWRDFVMINLAMAASNNALVPDYDKLDELASSAWEWPILHVGLRMCGWANSATRYFLLSNPITTWSSTLSLIIFSLLTLYKIFQWQRQNLNYTEEELWFYIIAGVFPILGWSLNFFPFAIMSRVTYVHHYEPALYFAIFENAFLVEYFFKNLKHKLKNRYLFVLKLIIYAIGISSVVWCFWVFSPICFGMVGKKENYKHLEWIKTWRIT</sequence>
<evidence type="ECO:0000256" key="13">
    <source>
        <dbReference type="ARBA" id="ARBA00045102"/>
    </source>
</evidence>
<dbReference type="GO" id="GO:0005789">
    <property type="term" value="C:endoplasmic reticulum membrane"/>
    <property type="evidence" value="ECO:0007669"/>
    <property type="project" value="UniProtKB-SubCell"/>
</dbReference>
<evidence type="ECO:0000256" key="8">
    <source>
        <dbReference type="ARBA" id="ARBA00022737"/>
    </source>
</evidence>
<evidence type="ECO:0000256" key="10">
    <source>
        <dbReference type="ARBA" id="ARBA00022989"/>
    </source>
</evidence>
<evidence type="ECO:0000256" key="12">
    <source>
        <dbReference type="ARBA" id="ARBA00045085"/>
    </source>
</evidence>
<organism evidence="16 17">
    <name type="scientific">Pachysolen tannophilus NRRL Y-2460</name>
    <dbReference type="NCBI Taxonomy" id="669874"/>
    <lineage>
        <taxon>Eukaryota</taxon>
        <taxon>Fungi</taxon>
        <taxon>Dikarya</taxon>
        <taxon>Ascomycota</taxon>
        <taxon>Saccharomycotina</taxon>
        <taxon>Pichiomycetes</taxon>
        <taxon>Pachysolenaceae</taxon>
        <taxon>Pachysolen</taxon>
    </lineage>
</organism>
<dbReference type="InterPro" id="IPR036300">
    <property type="entry name" value="MIR_dom_sf"/>
</dbReference>
<evidence type="ECO:0000256" key="6">
    <source>
        <dbReference type="ARBA" id="ARBA00022679"/>
    </source>
</evidence>
<keyword evidence="11 14" id="KW-0472">Membrane</keyword>
<dbReference type="InterPro" id="IPR027005">
    <property type="entry name" value="PMT-like"/>
</dbReference>
<evidence type="ECO:0000313" key="17">
    <source>
        <dbReference type="Proteomes" id="UP000094236"/>
    </source>
</evidence>
<keyword evidence="17" id="KW-1185">Reference proteome</keyword>
<dbReference type="GO" id="GO:0004169">
    <property type="term" value="F:dolichyl-phosphate-mannose-protein mannosyltransferase activity"/>
    <property type="evidence" value="ECO:0007669"/>
    <property type="project" value="UniProtKB-UniRule"/>
</dbReference>
<dbReference type="PROSITE" id="PS50919">
    <property type="entry name" value="MIR"/>
    <property type="match status" value="3"/>
</dbReference>
<comment type="pathway">
    <text evidence="2 14">Protein modification; protein glycosylation.</text>
</comment>
<dbReference type="Pfam" id="PF02815">
    <property type="entry name" value="MIR"/>
    <property type="match status" value="1"/>
</dbReference>
<evidence type="ECO:0000256" key="9">
    <source>
        <dbReference type="ARBA" id="ARBA00022824"/>
    </source>
</evidence>
<dbReference type="CDD" id="cd23284">
    <property type="entry name" value="beta-trefoil_MIR_PMT2-like"/>
    <property type="match status" value="1"/>
</dbReference>
<comment type="caution">
    <text evidence="14">Lacks conserved residue(s) required for the propagation of feature annotation.</text>
</comment>
<dbReference type="EMBL" id="KV454018">
    <property type="protein sequence ID" value="ODV93147.1"/>
    <property type="molecule type" value="Genomic_DNA"/>
</dbReference>
<feature type="transmembrane region" description="Helical" evidence="14">
    <location>
        <begin position="623"/>
        <end position="643"/>
    </location>
</feature>
<evidence type="ECO:0000256" key="2">
    <source>
        <dbReference type="ARBA" id="ARBA00004922"/>
    </source>
</evidence>
<dbReference type="InterPro" id="IPR003342">
    <property type="entry name" value="ArnT-like_N"/>
</dbReference>
<comment type="similarity">
    <text evidence="3 14">Belongs to the glycosyltransferase 39 family.</text>
</comment>
<feature type="domain" description="MIR" evidence="15">
    <location>
        <begin position="479"/>
        <end position="537"/>
    </location>
</feature>
<evidence type="ECO:0000259" key="15">
    <source>
        <dbReference type="PROSITE" id="PS50919"/>
    </source>
</evidence>
<name>A0A1E4TN44_PACTA</name>
<accession>A0A1E4TN44</accession>
<evidence type="ECO:0000256" key="14">
    <source>
        <dbReference type="RuleBase" id="RU367007"/>
    </source>
</evidence>
<dbReference type="AlphaFoldDB" id="A0A1E4TN44"/>
<evidence type="ECO:0000313" key="16">
    <source>
        <dbReference type="EMBL" id="ODV93147.1"/>
    </source>
</evidence>